<dbReference type="InterPro" id="IPR025514">
    <property type="entry name" value="DUF4402"/>
</dbReference>
<organism evidence="2 3">
    <name type="scientific">Sneathiella marina</name>
    <dbReference type="NCBI Taxonomy" id="2950108"/>
    <lineage>
        <taxon>Bacteria</taxon>
        <taxon>Pseudomonadati</taxon>
        <taxon>Pseudomonadota</taxon>
        <taxon>Alphaproteobacteria</taxon>
        <taxon>Sneathiellales</taxon>
        <taxon>Sneathiellaceae</taxon>
        <taxon>Sneathiella</taxon>
    </lineage>
</organism>
<keyword evidence="3" id="KW-1185">Reference proteome</keyword>
<protein>
    <submittedName>
        <fullName evidence="2">DUF4402 domain-containing protein</fullName>
    </submittedName>
</protein>
<dbReference type="Pfam" id="PF14352">
    <property type="entry name" value="DUF4402"/>
    <property type="match status" value="1"/>
</dbReference>
<proteinExistence type="predicted"/>
<accession>A0ABY4VY52</accession>
<sequence length="180" mass="18614">MKNFPKIRGYAVIGLGLAAASLGFATSALAEERDGPISVTLVTPVTIEEVRELDFGAFLFEGHGGGDGTVTLSPAGDFIASTAATFVTIRPAVTGEIKVTGTANQAIDILLAGDVNSGPTNADGVMLSTGVPRSEEGINFTTNFDGNGELTFYVGMEILIPVGVRGEFTDGTYTVTANYQ</sequence>
<evidence type="ECO:0000256" key="1">
    <source>
        <dbReference type="SAM" id="SignalP"/>
    </source>
</evidence>
<feature type="signal peptide" evidence="1">
    <location>
        <begin position="1"/>
        <end position="30"/>
    </location>
</feature>
<keyword evidence="1" id="KW-0732">Signal</keyword>
<evidence type="ECO:0000313" key="2">
    <source>
        <dbReference type="EMBL" id="USG59760.1"/>
    </source>
</evidence>
<reference evidence="2" key="1">
    <citation type="submission" date="2022-06" db="EMBL/GenBank/DDBJ databases">
        <title>Sneathiella actinostolidae sp. nov., isolated from a sea anemonein the Western Pacific Ocean.</title>
        <authorList>
            <person name="Wei M.J."/>
        </authorList>
    </citation>
    <scope>NUCLEOTIDE SEQUENCE</scope>
    <source>
        <strain evidence="2">PHK-P5</strain>
    </source>
</reference>
<dbReference type="RefSeq" id="WP_251932530.1">
    <property type="nucleotide sequence ID" value="NZ_CP098747.1"/>
</dbReference>
<dbReference type="Proteomes" id="UP001056291">
    <property type="component" value="Chromosome"/>
</dbReference>
<gene>
    <name evidence="2" type="ORF">NBZ79_11285</name>
</gene>
<feature type="chain" id="PRO_5045582726" evidence="1">
    <location>
        <begin position="31"/>
        <end position="180"/>
    </location>
</feature>
<name>A0ABY4VY52_9PROT</name>
<evidence type="ECO:0000313" key="3">
    <source>
        <dbReference type="Proteomes" id="UP001056291"/>
    </source>
</evidence>
<dbReference type="EMBL" id="CP098747">
    <property type="protein sequence ID" value="USG59760.1"/>
    <property type="molecule type" value="Genomic_DNA"/>
</dbReference>